<gene>
    <name evidence="3" type="ORF">B5J94_06665</name>
</gene>
<dbReference type="PANTHER" id="PTHR39184">
    <property type="match status" value="1"/>
</dbReference>
<feature type="domain" description="Phage terminase large subunit N-terminal" evidence="1">
    <location>
        <begin position="23"/>
        <end position="212"/>
    </location>
</feature>
<dbReference type="NCBIfam" id="TIGR01547">
    <property type="entry name" value="phage_term_2"/>
    <property type="match status" value="1"/>
</dbReference>
<reference evidence="4" key="1">
    <citation type="submission" date="2017-03" db="EMBL/GenBank/DDBJ databases">
        <title>Draft genome sequence of Moraxella equi CCUG 4950T type strain.</title>
        <authorList>
            <person name="Salva-Serra F."/>
            <person name="Engstrom-Jakobsson H."/>
            <person name="Thorell K."/>
            <person name="Jaen-Luchoro D."/>
            <person name="Gonzales-Siles L."/>
            <person name="Karlsson R."/>
            <person name="Yazdan S."/>
            <person name="Boulund F."/>
            <person name="Johnning A."/>
            <person name="Engstrand L."/>
            <person name="Kristiansson E."/>
            <person name="Moore E."/>
        </authorList>
    </citation>
    <scope>NUCLEOTIDE SEQUENCE [LARGE SCALE GENOMIC DNA]</scope>
    <source>
        <strain evidence="4">CCUG 4441</strain>
    </source>
</reference>
<evidence type="ECO:0008006" key="5">
    <source>
        <dbReference type="Google" id="ProtNLM"/>
    </source>
</evidence>
<comment type="caution">
    <text evidence="3">The sequence shown here is derived from an EMBL/GenBank/DDBJ whole genome shotgun (WGS) entry which is preliminary data.</text>
</comment>
<dbReference type="Pfam" id="PF04466">
    <property type="entry name" value="Terminase_3"/>
    <property type="match status" value="1"/>
</dbReference>
<dbReference type="AlphaFoldDB" id="A0A1V4GWL1"/>
<dbReference type="RefSeq" id="WP_062498448.1">
    <property type="nucleotide sequence ID" value="NZ_MXAN01000046.1"/>
</dbReference>
<dbReference type="InterPro" id="IPR035413">
    <property type="entry name" value="Terminase_L_C"/>
</dbReference>
<evidence type="ECO:0000259" key="2">
    <source>
        <dbReference type="Pfam" id="PF17288"/>
    </source>
</evidence>
<evidence type="ECO:0000313" key="4">
    <source>
        <dbReference type="Proteomes" id="UP000191025"/>
    </source>
</evidence>
<dbReference type="EMBL" id="MXAN01000046">
    <property type="protein sequence ID" value="OPH36721.1"/>
    <property type="molecule type" value="Genomic_DNA"/>
</dbReference>
<sequence>MNVDFPEVLTPAFDNLSQAIYDTIVMYGGRGGAKSQALANLGILESYIDDGVILCCREVQKSINDSIFSMLVSAIERLGLLGDFEIFKHEITNKKTGARFIFAGLKHNVTAIKSIDRLRVVLVDEAENVSQGSWDILLPTPRYGNTRIYVVFNPRFEDDPTYQIFVELPHDSKLVIKIGWQDNPWFPKSLDNVRRRDLLGDMGRYRWIWDGEFLQISDASILAKKIVSYEFSLDKTFGEPLIGVDWGFSNDPTAVVECYVKDNVLYIYHANSKVGLELNDTAEWLLKSAPNIATFTSRADNARPETISKVKGEGVPLIKPCHKWKGSIEDGIAYLQGFRQIVIHSQADACRAELVAYSFKKDRFGEITAVPDDKDNHYADALRYALEPLIRGRGKSVFDVVQ</sequence>
<dbReference type="Gene3D" id="3.30.420.280">
    <property type="match status" value="1"/>
</dbReference>
<dbReference type="InterPro" id="IPR027417">
    <property type="entry name" value="P-loop_NTPase"/>
</dbReference>
<dbReference type="Pfam" id="PF17288">
    <property type="entry name" value="Terminase_3C"/>
    <property type="match status" value="1"/>
</dbReference>
<accession>A0A1V4GWL1</accession>
<dbReference type="Proteomes" id="UP000191025">
    <property type="component" value="Unassembled WGS sequence"/>
</dbReference>
<dbReference type="InterPro" id="IPR035412">
    <property type="entry name" value="Terminase_L_N"/>
</dbReference>
<evidence type="ECO:0000259" key="1">
    <source>
        <dbReference type="Pfam" id="PF04466"/>
    </source>
</evidence>
<feature type="domain" description="Phage terminase large subunit C-terminal" evidence="2">
    <location>
        <begin position="245"/>
        <end position="387"/>
    </location>
</feature>
<evidence type="ECO:0000313" key="3">
    <source>
        <dbReference type="EMBL" id="OPH36721.1"/>
    </source>
</evidence>
<proteinExistence type="predicted"/>
<name>A0A1V4GWL1_MORLA</name>
<dbReference type="InterPro" id="IPR006437">
    <property type="entry name" value="Phage_terminase_lsu"/>
</dbReference>
<dbReference type="InterPro" id="IPR052380">
    <property type="entry name" value="Viral_DNA_packaging_terminase"/>
</dbReference>
<organism evidence="3 4">
    <name type="scientific">Moraxella lacunata</name>
    <dbReference type="NCBI Taxonomy" id="477"/>
    <lineage>
        <taxon>Bacteria</taxon>
        <taxon>Pseudomonadati</taxon>
        <taxon>Pseudomonadota</taxon>
        <taxon>Gammaproteobacteria</taxon>
        <taxon>Moraxellales</taxon>
        <taxon>Moraxellaceae</taxon>
        <taxon>Moraxella</taxon>
    </lineage>
</organism>
<protein>
    <recommendedName>
        <fullName evidence="5">Phage terminase, large subunit, PBSX family</fullName>
    </recommendedName>
</protein>
<dbReference type="PANTHER" id="PTHR39184:SF1">
    <property type="entry name" value="PBSX PHAGE TERMINASE LARGE SUBUNIT"/>
    <property type="match status" value="1"/>
</dbReference>
<dbReference type="Gene3D" id="3.40.50.300">
    <property type="entry name" value="P-loop containing nucleotide triphosphate hydrolases"/>
    <property type="match status" value="1"/>
</dbReference>